<keyword evidence="3" id="KW-0732">Signal</keyword>
<name>A0AAV5GW78_9BASI</name>
<proteinExistence type="predicted"/>
<dbReference type="EMBL" id="BQKY01000017">
    <property type="protein sequence ID" value="GJN94543.1"/>
    <property type="molecule type" value="Genomic_DNA"/>
</dbReference>
<feature type="compositionally biased region" description="Basic and acidic residues" evidence="1">
    <location>
        <begin position="59"/>
        <end position="73"/>
    </location>
</feature>
<keyword evidence="2" id="KW-1133">Transmembrane helix</keyword>
<feature type="chain" id="PRO_5043741776" evidence="3">
    <location>
        <begin position="21"/>
        <end position="345"/>
    </location>
</feature>
<feature type="region of interest" description="Disordered" evidence="1">
    <location>
        <begin position="203"/>
        <end position="345"/>
    </location>
</feature>
<feature type="region of interest" description="Disordered" evidence="1">
    <location>
        <begin position="175"/>
        <end position="194"/>
    </location>
</feature>
<feature type="compositionally biased region" description="Low complexity" evidence="1">
    <location>
        <begin position="74"/>
        <end position="94"/>
    </location>
</feature>
<feature type="region of interest" description="Disordered" evidence="1">
    <location>
        <begin position="45"/>
        <end position="94"/>
    </location>
</feature>
<feature type="compositionally biased region" description="Pro residues" evidence="1">
    <location>
        <begin position="235"/>
        <end position="255"/>
    </location>
</feature>
<feature type="compositionally biased region" description="Low complexity" evidence="1">
    <location>
        <begin position="225"/>
        <end position="234"/>
    </location>
</feature>
<protein>
    <submittedName>
        <fullName evidence="4">Uncharacterized protein</fullName>
    </submittedName>
</protein>
<keyword evidence="5" id="KW-1185">Reference proteome</keyword>
<sequence>MRGSPFYTLLLVSAAAFALPQPPFSPPPPLAPALAASSASSSAVLVDSAELQRPQGGCGRDDDGGGGGEDHDYNGSGSAPDHNPSASAAASDSSEGSIFSPSNKLFGLGIAVIIAIVLVALLGVIYLIKRVRHLPRYADELDYPSGFPRTFFDDKALSKRWSRASHDALLDDAQVPAGSLAAQQNNDDDRTQREMGVRPSMRMASVAPQVQPNRPATLVRPQRQSSLASSAAPPASLPPAPFVQRLAPPPPPPKPSQHRTAPLPHVPSSRTPTHPAVVPPPSLRPGSPASVPARGAAAVTDPYTALPAAHGRTRSVQEREGAARALARHRWSPPAGRESSLRNEL</sequence>
<feature type="transmembrane region" description="Helical" evidence="2">
    <location>
        <begin position="105"/>
        <end position="128"/>
    </location>
</feature>
<comment type="caution">
    <text evidence="4">The sequence shown here is derived from an EMBL/GenBank/DDBJ whole genome shotgun (WGS) entry which is preliminary data.</text>
</comment>
<evidence type="ECO:0000256" key="3">
    <source>
        <dbReference type="SAM" id="SignalP"/>
    </source>
</evidence>
<keyword evidence="2" id="KW-0472">Membrane</keyword>
<reference evidence="4 5" key="1">
    <citation type="submission" date="2021-12" db="EMBL/GenBank/DDBJ databases">
        <title>High titer production of polyol ester of fatty acids by Rhodotorula paludigena BS15 towards product separation-free biomass refinery.</title>
        <authorList>
            <person name="Mano J."/>
            <person name="Ono H."/>
            <person name="Tanaka T."/>
            <person name="Naito K."/>
            <person name="Sushida H."/>
            <person name="Ike M."/>
            <person name="Tokuyasu K."/>
            <person name="Kitaoka M."/>
        </authorList>
    </citation>
    <scope>NUCLEOTIDE SEQUENCE [LARGE SCALE GENOMIC DNA]</scope>
    <source>
        <strain evidence="4 5">BS15</strain>
    </source>
</reference>
<evidence type="ECO:0000256" key="2">
    <source>
        <dbReference type="SAM" id="Phobius"/>
    </source>
</evidence>
<feature type="signal peptide" evidence="3">
    <location>
        <begin position="1"/>
        <end position="20"/>
    </location>
</feature>
<keyword evidence="2" id="KW-0812">Transmembrane</keyword>
<gene>
    <name evidence="4" type="ORF">Rhopal_007626-T1</name>
</gene>
<evidence type="ECO:0000313" key="4">
    <source>
        <dbReference type="EMBL" id="GJN94543.1"/>
    </source>
</evidence>
<accession>A0AAV5GW78</accession>
<dbReference type="AlphaFoldDB" id="A0AAV5GW78"/>
<evidence type="ECO:0000256" key="1">
    <source>
        <dbReference type="SAM" id="MobiDB-lite"/>
    </source>
</evidence>
<dbReference type="Proteomes" id="UP001342314">
    <property type="component" value="Unassembled WGS sequence"/>
</dbReference>
<evidence type="ECO:0000313" key="5">
    <source>
        <dbReference type="Proteomes" id="UP001342314"/>
    </source>
</evidence>
<organism evidence="4 5">
    <name type="scientific">Rhodotorula paludigena</name>
    <dbReference type="NCBI Taxonomy" id="86838"/>
    <lineage>
        <taxon>Eukaryota</taxon>
        <taxon>Fungi</taxon>
        <taxon>Dikarya</taxon>
        <taxon>Basidiomycota</taxon>
        <taxon>Pucciniomycotina</taxon>
        <taxon>Microbotryomycetes</taxon>
        <taxon>Sporidiobolales</taxon>
        <taxon>Sporidiobolaceae</taxon>
        <taxon>Rhodotorula</taxon>
    </lineage>
</organism>